<dbReference type="RefSeq" id="WP_121064389.1">
    <property type="nucleotide sequence ID" value="NZ_RBIQ01000007.1"/>
</dbReference>
<protein>
    <submittedName>
        <fullName evidence="1">Uncharacterized protein</fullName>
    </submittedName>
</protein>
<proteinExistence type="predicted"/>
<evidence type="ECO:0000313" key="1">
    <source>
        <dbReference type="EMBL" id="RKR14834.1"/>
    </source>
</evidence>
<sequence length="76" mass="8871">MTLYITLYTAKHSIIQVEENSIFTWRQESGDIDESMLINKIKRESSVHFFEMIAGENYPIKEEDITVTINKAKPFS</sequence>
<organism evidence="1 2">
    <name type="scientific">Maribacter vaceletii</name>
    <dbReference type="NCBI Taxonomy" id="1206816"/>
    <lineage>
        <taxon>Bacteria</taxon>
        <taxon>Pseudomonadati</taxon>
        <taxon>Bacteroidota</taxon>
        <taxon>Flavobacteriia</taxon>
        <taxon>Flavobacteriales</taxon>
        <taxon>Flavobacteriaceae</taxon>
        <taxon>Maribacter</taxon>
    </lineage>
</organism>
<name>A0A495ED72_9FLAO</name>
<dbReference type="Proteomes" id="UP000269412">
    <property type="component" value="Unassembled WGS sequence"/>
</dbReference>
<reference evidence="1 2" key="1">
    <citation type="submission" date="2018-10" db="EMBL/GenBank/DDBJ databases">
        <title>Genomic Encyclopedia of Archaeal and Bacterial Type Strains, Phase II (KMG-II): from individual species to whole genera.</title>
        <authorList>
            <person name="Goeker M."/>
        </authorList>
    </citation>
    <scope>NUCLEOTIDE SEQUENCE [LARGE SCALE GENOMIC DNA]</scope>
    <source>
        <strain evidence="1 2">DSM 25230</strain>
    </source>
</reference>
<dbReference type="OrthoDB" id="1448172at2"/>
<gene>
    <name evidence="1" type="ORF">CLV91_0914</name>
</gene>
<dbReference type="AlphaFoldDB" id="A0A495ED72"/>
<dbReference type="EMBL" id="RBIQ01000007">
    <property type="protein sequence ID" value="RKR14834.1"/>
    <property type="molecule type" value="Genomic_DNA"/>
</dbReference>
<evidence type="ECO:0000313" key="2">
    <source>
        <dbReference type="Proteomes" id="UP000269412"/>
    </source>
</evidence>
<comment type="caution">
    <text evidence="1">The sequence shown here is derived from an EMBL/GenBank/DDBJ whole genome shotgun (WGS) entry which is preliminary data.</text>
</comment>
<accession>A0A495ED72</accession>
<keyword evidence="2" id="KW-1185">Reference proteome</keyword>